<sequence>MDPQETEDDRAVVVLDYQRKGKRPVIKTTTRRTTRQTYFLLVAWLFRRSSSRTMRVNKDSYVVPHPGNTFGRVRRARQGDGGRAARGTLSAGTCVAQTKSTFLNLAGPQLVQMFIGYSAKLVRDAFALAKEKSSCTHLRCRRI</sequence>
<gene>
    <name evidence="2" type="primary">6041597</name>
    <name evidence="1" type="ORF">CpipJ_CPIJ009292</name>
</gene>
<dbReference type="InParanoid" id="B0WQ50"/>
<dbReference type="InterPro" id="IPR027417">
    <property type="entry name" value="P-loop_NTPase"/>
</dbReference>
<keyword evidence="3" id="KW-1185">Reference proteome</keyword>
<dbReference type="VEuPathDB" id="VectorBase:CQUJHB011773"/>
<evidence type="ECO:0000313" key="1">
    <source>
        <dbReference type="EMBL" id="EDS32704.1"/>
    </source>
</evidence>
<dbReference type="eggNOG" id="KOG0652">
    <property type="taxonomic scope" value="Eukaryota"/>
</dbReference>
<dbReference type="STRING" id="7176.B0WQ50"/>
<evidence type="ECO:0000313" key="2">
    <source>
        <dbReference type="EnsemblMetazoa" id="CPIJ009292-PA"/>
    </source>
</evidence>
<dbReference type="HOGENOM" id="CLU_1808098_0_0_1"/>
<dbReference type="GO" id="GO:0006508">
    <property type="term" value="P:proteolysis"/>
    <property type="evidence" value="ECO:0007669"/>
    <property type="project" value="UniProtKB-KW"/>
</dbReference>
<evidence type="ECO:0000313" key="3">
    <source>
        <dbReference type="Proteomes" id="UP000002320"/>
    </source>
</evidence>
<dbReference type="Gene3D" id="3.40.50.300">
    <property type="entry name" value="P-loop containing nucleotide triphosphate hydrolases"/>
    <property type="match status" value="1"/>
</dbReference>
<organism>
    <name type="scientific">Culex quinquefasciatus</name>
    <name type="common">Southern house mosquito</name>
    <name type="synonym">Culex pungens</name>
    <dbReference type="NCBI Taxonomy" id="7176"/>
    <lineage>
        <taxon>Eukaryota</taxon>
        <taxon>Metazoa</taxon>
        <taxon>Ecdysozoa</taxon>
        <taxon>Arthropoda</taxon>
        <taxon>Hexapoda</taxon>
        <taxon>Insecta</taxon>
        <taxon>Pterygota</taxon>
        <taxon>Neoptera</taxon>
        <taxon>Endopterygota</taxon>
        <taxon>Diptera</taxon>
        <taxon>Nematocera</taxon>
        <taxon>Culicoidea</taxon>
        <taxon>Culicidae</taxon>
        <taxon>Culicinae</taxon>
        <taxon>Culicini</taxon>
        <taxon>Culex</taxon>
        <taxon>Culex</taxon>
    </lineage>
</organism>
<dbReference type="VEuPathDB" id="VectorBase:CPIJ009292"/>
<keyword evidence="1" id="KW-0645">Protease</keyword>
<dbReference type="Proteomes" id="UP000002320">
    <property type="component" value="Unassembled WGS sequence"/>
</dbReference>
<dbReference type="GO" id="GO:0008233">
    <property type="term" value="F:peptidase activity"/>
    <property type="evidence" value="ECO:0007669"/>
    <property type="project" value="UniProtKB-KW"/>
</dbReference>
<proteinExistence type="predicted"/>
<dbReference type="OrthoDB" id="1937997at2759"/>
<reference evidence="1" key="1">
    <citation type="submission" date="2007-03" db="EMBL/GenBank/DDBJ databases">
        <title>Annotation of Culex pipiens quinquefasciatus.</title>
        <authorList>
            <consortium name="The Broad Institute Genome Sequencing Platform"/>
            <person name="Atkinson P.W."/>
            <person name="Hemingway J."/>
            <person name="Christensen B.M."/>
            <person name="Higgs S."/>
            <person name="Kodira C."/>
            <person name="Hannick L."/>
            <person name="Megy K."/>
            <person name="O'Leary S."/>
            <person name="Pearson M."/>
            <person name="Haas B.J."/>
            <person name="Mauceli E."/>
            <person name="Wortman J.R."/>
            <person name="Lee N.H."/>
            <person name="Guigo R."/>
            <person name="Stanke M."/>
            <person name="Alvarado L."/>
            <person name="Amedeo P."/>
            <person name="Antoine C.H."/>
            <person name="Arensburger P."/>
            <person name="Bidwell S.L."/>
            <person name="Crawford M."/>
            <person name="Camaro F."/>
            <person name="Devon K."/>
            <person name="Engels R."/>
            <person name="Hammond M."/>
            <person name="Howarth C."/>
            <person name="Koehrsen M."/>
            <person name="Lawson D."/>
            <person name="Montgomery P."/>
            <person name="Nene V."/>
            <person name="Nusbaum C."/>
            <person name="Puiu D."/>
            <person name="Romero-Severson J."/>
            <person name="Severson D.W."/>
            <person name="Shumway M."/>
            <person name="Sisk P."/>
            <person name="Stolte C."/>
            <person name="Zeng Q."/>
            <person name="Eisenstadt E."/>
            <person name="Fraser-Liggett C."/>
            <person name="Strausberg R."/>
            <person name="Galagan J."/>
            <person name="Birren B."/>
            <person name="Collins F.H."/>
        </authorList>
    </citation>
    <scope>NUCLEOTIDE SEQUENCE [LARGE SCALE GENOMIC DNA]</scope>
    <source>
        <strain evidence="1">JHB</strain>
    </source>
</reference>
<protein>
    <submittedName>
        <fullName evidence="1 2">26S protease subunit regulatory subunit 6a</fullName>
    </submittedName>
</protein>
<dbReference type="AlphaFoldDB" id="B0WQ50"/>
<accession>B0WQ50</accession>
<dbReference type="EMBL" id="DS232034">
    <property type="protein sequence ID" value="EDS32704.1"/>
    <property type="molecule type" value="Genomic_DNA"/>
</dbReference>
<dbReference type="KEGG" id="cqu:CpipJ_CPIJ009292"/>
<reference evidence="2" key="2">
    <citation type="submission" date="2020-05" db="UniProtKB">
        <authorList>
            <consortium name="EnsemblMetazoa"/>
        </authorList>
    </citation>
    <scope>IDENTIFICATION</scope>
    <source>
        <strain evidence="2">JHB</strain>
    </source>
</reference>
<name>B0WQ50_CULQU</name>
<dbReference type="EnsemblMetazoa" id="CPIJ009292-RA">
    <property type="protein sequence ID" value="CPIJ009292-PA"/>
    <property type="gene ID" value="CPIJ009292"/>
</dbReference>
<keyword evidence="1" id="KW-0378">Hydrolase</keyword>